<dbReference type="RefSeq" id="WP_149726693.1">
    <property type="nucleotide sequence ID" value="NZ_VUJV01000001.1"/>
</dbReference>
<sequence>MGTKSYEQYCTIATALDLVGDRWSLLILRELSFGEQRFTDLKAGLPGVATNLLTMRLRSLEEDGLVEQHELPPPAARTVYRLTKAGTRIRPVLRAVAQFGLPYLDPPAAADVRPRMVVYGGVGALFDPVSALGVDLRVKFDLDGEEHWVEVRDGKLRRADTSLPPDLTITGPAAALLERARGASLDALSDELAIEGSQEARQAFERCFPRPADLAWPHGDARSP</sequence>
<name>A0A5B1LKZ0_9ACTN</name>
<dbReference type="PANTHER" id="PTHR33204">
    <property type="entry name" value="TRANSCRIPTIONAL REGULATOR, MARR FAMILY"/>
    <property type="match status" value="1"/>
</dbReference>
<keyword evidence="1" id="KW-0805">Transcription regulation</keyword>
<dbReference type="InterPro" id="IPR036388">
    <property type="entry name" value="WH-like_DNA-bd_sf"/>
</dbReference>
<dbReference type="PROSITE" id="PS51118">
    <property type="entry name" value="HTH_HXLR"/>
    <property type="match status" value="1"/>
</dbReference>
<evidence type="ECO:0000259" key="4">
    <source>
        <dbReference type="PROSITE" id="PS51118"/>
    </source>
</evidence>
<dbReference type="CDD" id="cd00090">
    <property type="entry name" value="HTH_ARSR"/>
    <property type="match status" value="1"/>
</dbReference>
<feature type="domain" description="HTH hxlR-type" evidence="4">
    <location>
        <begin position="10"/>
        <end position="108"/>
    </location>
</feature>
<evidence type="ECO:0000256" key="1">
    <source>
        <dbReference type="ARBA" id="ARBA00023015"/>
    </source>
</evidence>
<keyword evidence="6" id="KW-1185">Reference proteome</keyword>
<reference evidence="5 6" key="1">
    <citation type="submission" date="2019-09" db="EMBL/GenBank/DDBJ databases">
        <title>Nocardioides panacisoli sp. nov., isolated from the soil of a ginseng field.</title>
        <authorList>
            <person name="Cho C."/>
        </authorList>
    </citation>
    <scope>NUCLEOTIDE SEQUENCE [LARGE SCALE GENOMIC DNA]</scope>
    <source>
        <strain evidence="5 6">BN130099</strain>
    </source>
</reference>
<dbReference type="InterPro" id="IPR002577">
    <property type="entry name" value="HTH_HxlR"/>
</dbReference>
<dbReference type="SUPFAM" id="SSF46785">
    <property type="entry name" value="Winged helix' DNA-binding domain"/>
    <property type="match status" value="1"/>
</dbReference>
<accession>A0A5B1LKZ0</accession>
<dbReference type="InterPro" id="IPR011991">
    <property type="entry name" value="ArsR-like_HTH"/>
</dbReference>
<keyword evidence="3" id="KW-0804">Transcription</keyword>
<gene>
    <name evidence="5" type="ORF">F0U44_02675</name>
</gene>
<dbReference type="Proteomes" id="UP000325003">
    <property type="component" value="Unassembled WGS sequence"/>
</dbReference>
<dbReference type="AlphaFoldDB" id="A0A5B1LKZ0"/>
<proteinExistence type="predicted"/>
<dbReference type="PANTHER" id="PTHR33204:SF18">
    <property type="entry name" value="TRANSCRIPTIONAL REGULATORY PROTEIN"/>
    <property type="match status" value="1"/>
</dbReference>
<dbReference type="EMBL" id="VUJV01000001">
    <property type="protein sequence ID" value="KAA1421233.1"/>
    <property type="molecule type" value="Genomic_DNA"/>
</dbReference>
<dbReference type="GO" id="GO:0003677">
    <property type="term" value="F:DNA binding"/>
    <property type="evidence" value="ECO:0007669"/>
    <property type="project" value="UniProtKB-KW"/>
</dbReference>
<evidence type="ECO:0000256" key="2">
    <source>
        <dbReference type="ARBA" id="ARBA00023125"/>
    </source>
</evidence>
<evidence type="ECO:0000313" key="6">
    <source>
        <dbReference type="Proteomes" id="UP000325003"/>
    </source>
</evidence>
<dbReference type="Pfam" id="PF01638">
    <property type="entry name" value="HxlR"/>
    <property type="match status" value="1"/>
</dbReference>
<organism evidence="5 6">
    <name type="scientific">Nocardioides humilatus</name>
    <dbReference type="NCBI Taxonomy" id="2607660"/>
    <lineage>
        <taxon>Bacteria</taxon>
        <taxon>Bacillati</taxon>
        <taxon>Actinomycetota</taxon>
        <taxon>Actinomycetes</taxon>
        <taxon>Propionibacteriales</taxon>
        <taxon>Nocardioidaceae</taxon>
        <taxon>Nocardioides</taxon>
    </lineage>
</organism>
<protein>
    <submittedName>
        <fullName evidence="5">Transcriptional regulator</fullName>
    </submittedName>
</protein>
<dbReference type="Gene3D" id="1.10.10.10">
    <property type="entry name" value="Winged helix-like DNA-binding domain superfamily/Winged helix DNA-binding domain"/>
    <property type="match status" value="1"/>
</dbReference>
<comment type="caution">
    <text evidence="5">The sequence shown here is derived from an EMBL/GenBank/DDBJ whole genome shotgun (WGS) entry which is preliminary data.</text>
</comment>
<dbReference type="InterPro" id="IPR036390">
    <property type="entry name" value="WH_DNA-bd_sf"/>
</dbReference>
<keyword evidence="2" id="KW-0238">DNA-binding</keyword>
<evidence type="ECO:0000256" key="3">
    <source>
        <dbReference type="ARBA" id="ARBA00023163"/>
    </source>
</evidence>
<evidence type="ECO:0000313" key="5">
    <source>
        <dbReference type="EMBL" id="KAA1421233.1"/>
    </source>
</evidence>
<reference evidence="5 6" key="2">
    <citation type="submission" date="2019-09" db="EMBL/GenBank/DDBJ databases">
        <authorList>
            <person name="Jin C."/>
        </authorList>
    </citation>
    <scope>NUCLEOTIDE SEQUENCE [LARGE SCALE GENOMIC DNA]</scope>
    <source>
        <strain evidence="5 6">BN130099</strain>
    </source>
</reference>